<reference evidence="1 2" key="1">
    <citation type="submission" date="2023-12" db="EMBL/GenBank/DDBJ databases">
        <title>A high-quality genome assembly for Dillenia turbinata (Dilleniales).</title>
        <authorList>
            <person name="Chanderbali A."/>
        </authorList>
    </citation>
    <scope>NUCLEOTIDE SEQUENCE [LARGE SCALE GENOMIC DNA]</scope>
    <source>
        <strain evidence="1">LSX21</strain>
        <tissue evidence="1">Leaf</tissue>
    </source>
</reference>
<proteinExistence type="predicted"/>
<evidence type="ECO:0000313" key="1">
    <source>
        <dbReference type="EMBL" id="KAK6941694.1"/>
    </source>
</evidence>
<dbReference type="Proteomes" id="UP001370490">
    <property type="component" value="Unassembled WGS sequence"/>
</dbReference>
<keyword evidence="2" id="KW-1185">Reference proteome</keyword>
<comment type="caution">
    <text evidence="1">The sequence shown here is derived from an EMBL/GenBank/DDBJ whole genome shotgun (WGS) entry which is preliminary data.</text>
</comment>
<dbReference type="EMBL" id="JBAMMX010000004">
    <property type="protein sequence ID" value="KAK6941694.1"/>
    <property type="molecule type" value="Genomic_DNA"/>
</dbReference>
<sequence length="80" mass="9172">MMTMMTMAAFCCSPKLPSINSIANIRWKPHTYNHPTLLSHSSSPILFLRLPTPVPFSDFEEIARDLVSHFTLLRDLKLKN</sequence>
<dbReference type="AlphaFoldDB" id="A0AAN8VWS7"/>
<name>A0AAN8VWS7_9MAGN</name>
<protein>
    <submittedName>
        <fullName evidence="1">Uncharacterized protein</fullName>
    </submittedName>
</protein>
<organism evidence="1 2">
    <name type="scientific">Dillenia turbinata</name>
    <dbReference type="NCBI Taxonomy" id="194707"/>
    <lineage>
        <taxon>Eukaryota</taxon>
        <taxon>Viridiplantae</taxon>
        <taxon>Streptophyta</taxon>
        <taxon>Embryophyta</taxon>
        <taxon>Tracheophyta</taxon>
        <taxon>Spermatophyta</taxon>
        <taxon>Magnoliopsida</taxon>
        <taxon>eudicotyledons</taxon>
        <taxon>Gunneridae</taxon>
        <taxon>Pentapetalae</taxon>
        <taxon>Dilleniales</taxon>
        <taxon>Dilleniaceae</taxon>
        <taxon>Dillenia</taxon>
    </lineage>
</organism>
<gene>
    <name evidence="1" type="ORF">RJ641_027071</name>
</gene>
<accession>A0AAN8VWS7</accession>
<evidence type="ECO:0000313" key="2">
    <source>
        <dbReference type="Proteomes" id="UP001370490"/>
    </source>
</evidence>